<dbReference type="SMART" id="SM00220">
    <property type="entry name" value="S_TKc"/>
    <property type="match status" value="1"/>
</dbReference>
<evidence type="ECO:0000256" key="1">
    <source>
        <dbReference type="ARBA" id="ARBA00012513"/>
    </source>
</evidence>
<dbReference type="InterPro" id="IPR008271">
    <property type="entry name" value="Ser/Thr_kinase_AS"/>
</dbReference>
<dbReference type="EC" id="2.7.11.1" evidence="1"/>
<evidence type="ECO:0000259" key="2">
    <source>
        <dbReference type="PROSITE" id="PS50011"/>
    </source>
</evidence>
<dbReference type="SUPFAM" id="SSF56112">
    <property type="entry name" value="Protein kinase-like (PK-like)"/>
    <property type="match status" value="1"/>
</dbReference>
<dbReference type="GO" id="GO:0005524">
    <property type="term" value="F:ATP binding"/>
    <property type="evidence" value="ECO:0007669"/>
    <property type="project" value="InterPro"/>
</dbReference>
<organism evidence="3">
    <name type="scientific">viral metagenome</name>
    <dbReference type="NCBI Taxonomy" id="1070528"/>
    <lineage>
        <taxon>unclassified sequences</taxon>
        <taxon>metagenomes</taxon>
        <taxon>organismal metagenomes</taxon>
    </lineage>
</organism>
<reference evidence="3" key="1">
    <citation type="journal article" date="2020" name="Nature">
        <title>Giant virus diversity and host interactions through global metagenomics.</title>
        <authorList>
            <person name="Schulz F."/>
            <person name="Roux S."/>
            <person name="Paez-Espino D."/>
            <person name="Jungbluth S."/>
            <person name="Walsh D.A."/>
            <person name="Denef V.J."/>
            <person name="McMahon K.D."/>
            <person name="Konstantinidis K.T."/>
            <person name="Eloe-Fadrosh E.A."/>
            <person name="Kyrpides N.C."/>
            <person name="Woyke T."/>
        </authorList>
    </citation>
    <scope>NUCLEOTIDE SEQUENCE</scope>
    <source>
        <strain evidence="3">GVMAG-M-3300023174-116</strain>
    </source>
</reference>
<dbReference type="Pfam" id="PF00069">
    <property type="entry name" value="Pkinase"/>
    <property type="match status" value="1"/>
</dbReference>
<dbReference type="Gene3D" id="1.10.510.10">
    <property type="entry name" value="Transferase(Phosphotransferase) domain 1"/>
    <property type="match status" value="1"/>
</dbReference>
<dbReference type="InterPro" id="IPR011009">
    <property type="entry name" value="Kinase-like_dom_sf"/>
</dbReference>
<dbReference type="PANTHER" id="PTHR11909">
    <property type="entry name" value="CASEIN KINASE-RELATED"/>
    <property type="match status" value="1"/>
</dbReference>
<dbReference type="GO" id="GO:0004674">
    <property type="term" value="F:protein serine/threonine kinase activity"/>
    <property type="evidence" value="ECO:0007669"/>
    <property type="project" value="UniProtKB-EC"/>
</dbReference>
<evidence type="ECO:0000313" key="3">
    <source>
        <dbReference type="EMBL" id="QHT11650.1"/>
    </source>
</evidence>
<dbReference type="AlphaFoldDB" id="A0A6C0D5U7"/>
<name>A0A6C0D5U7_9ZZZZ</name>
<accession>A0A6C0D5U7</accession>
<dbReference type="EMBL" id="MN739535">
    <property type="protein sequence ID" value="QHT11650.1"/>
    <property type="molecule type" value="Genomic_DNA"/>
</dbReference>
<dbReference type="PROSITE" id="PS00108">
    <property type="entry name" value="PROTEIN_KINASE_ST"/>
    <property type="match status" value="1"/>
</dbReference>
<dbReference type="InterPro" id="IPR050235">
    <property type="entry name" value="CK1_Ser-Thr_kinase"/>
</dbReference>
<protein>
    <recommendedName>
        <fullName evidence="1">non-specific serine/threonine protein kinase</fullName>
        <ecNumber evidence="1">2.7.11.1</ecNumber>
    </recommendedName>
</protein>
<proteinExistence type="predicted"/>
<feature type="domain" description="Protein kinase" evidence="2">
    <location>
        <begin position="6"/>
        <end position="270"/>
    </location>
</feature>
<dbReference type="InterPro" id="IPR000719">
    <property type="entry name" value="Prot_kinase_dom"/>
</dbReference>
<dbReference type="PROSITE" id="PS50011">
    <property type="entry name" value="PROTEIN_KINASE_DOM"/>
    <property type="match status" value="1"/>
</dbReference>
<sequence length="270" mass="31568">MLLNKYNIVSYISNGEFGQVIKATYNDKNYAIKCGAKDLIKYEIQIYKQLRAISNISAIYDVFETNNKMYMVMDLYTMTLVDYKLQNCDHLNYVTITITMLGELIAIIKLIHENNIIHRDLKPTNICLDTSYNLYIIDFGLSKMYKSGNIHNSETQIKSLIGSVNFSSLNVINLIEPSRRDDIESLLYILFYLLLDKSCYNIYSNLDVSSKKNIDILLMFLQDKNNSILNNKSINYTTLDKLFKYIRRLKYNQVPNYDYIITLLNEIYTP</sequence>